<dbReference type="EC" id="2.8.1.10" evidence="3 8"/>
<dbReference type="Pfam" id="PF05690">
    <property type="entry name" value="ThiG"/>
    <property type="match status" value="1"/>
</dbReference>
<feature type="binding site" evidence="8">
    <location>
        <begin position="217"/>
        <end position="218"/>
    </location>
    <ligand>
        <name>1-deoxy-D-xylulose 5-phosphate</name>
        <dbReference type="ChEBI" id="CHEBI:57792"/>
    </ligand>
</feature>
<dbReference type="eggNOG" id="COG2022">
    <property type="taxonomic scope" value="Bacteria"/>
</dbReference>
<dbReference type="RefSeq" id="WP_014827431.1">
    <property type="nucleotide sequence ID" value="NC_018068.1"/>
</dbReference>
<dbReference type="AlphaFoldDB" id="I4D6K9"/>
<dbReference type="UniPathway" id="UPA00060"/>
<evidence type="ECO:0000256" key="2">
    <source>
        <dbReference type="ARBA" id="ARBA00004948"/>
    </source>
</evidence>
<dbReference type="KEGG" id="dai:Desaci_2487"/>
<gene>
    <name evidence="8" type="primary">thiG</name>
    <name evidence="10" type="ordered locus">Desaci_2487</name>
</gene>
<dbReference type="GO" id="GO:0005737">
    <property type="term" value="C:cytoplasm"/>
    <property type="evidence" value="ECO:0007669"/>
    <property type="project" value="UniProtKB-SubCell"/>
</dbReference>
<keyword evidence="4 8" id="KW-0808">Transferase</keyword>
<protein>
    <recommendedName>
        <fullName evidence="3 8">Thiazole synthase</fullName>
        <ecNumber evidence="3 8">2.8.1.10</ecNumber>
    </recommendedName>
</protein>
<dbReference type="InterPro" id="IPR013785">
    <property type="entry name" value="Aldolase_TIM"/>
</dbReference>
<evidence type="ECO:0000256" key="3">
    <source>
        <dbReference type="ARBA" id="ARBA00011960"/>
    </source>
</evidence>
<comment type="function">
    <text evidence="1 8">Catalyzes the rearrangement of 1-deoxy-D-xylulose 5-phosphate (DXP) to produce the thiazole phosphate moiety of thiamine. Sulfur is provided by the thiocarboxylate moiety of the carrier protein ThiS. In vitro, sulfur can be provided by H(2)S.</text>
</comment>
<name>I4D6K9_DESAJ</name>
<comment type="similarity">
    <text evidence="8">Belongs to the ThiG family.</text>
</comment>
<dbReference type="PANTHER" id="PTHR34266:SF2">
    <property type="entry name" value="THIAZOLE SYNTHASE"/>
    <property type="match status" value="1"/>
</dbReference>
<keyword evidence="11" id="KW-1185">Reference proteome</keyword>
<evidence type="ECO:0000259" key="9">
    <source>
        <dbReference type="Pfam" id="PF05690"/>
    </source>
</evidence>
<dbReference type="SUPFAM" id="SSF110399">
    <property type="entry name" value="ThiG-like"/>
    <property type="match status" value="1"/>
</dbReference>
<dbReference type="HAMAP" id="MF_00443">
    <property type="entry name" value="ThiG"/>
    <property type="match status" value="1"/>
</dbReference>
<evidence type="ECO:0000313" key="10">
    <source>
        <dbReference type="EMBL" id="AFM41433.1"/>
    </source>
</evidence>
<comment type="catalytic activity">
    <reaction evidence="7 8">
        <text>[ThiS sulfur-carrier protein]-C-terminal-Gly-aminoethanethioate + 2-iminoacetate + 1-deoxy-D-xylulose 5-phosphate = [ThiS sulfur-carrier protein]-C-terminal Gly-Gly + 2-[(2R,5Z)-2-carboxy-4-methylthiazol-5(2H)-ylidene]ethyl phosphate + 2 H2O + H(+)</text>
        <dbReference type="Rhea" id="RHEA:26297"/>
        <dbReference type="Rhea" id="RHEA-COMP:12909"/>
        <dbReference type="Rhea" id="RHEA-COMP:19908"/>
        <dbReference type="ChEBI" id="CHEBI:15377"/>
        <dbReference type="ChEBI" id="CHEBI:15378"/>
        <dbReference type="ChEBI" id="CHEBI:57792"/>
        <dbReference type="ChEBI" id="CHEBI:62899"/>
        <dbReference type="ChEBI" id="CHEBI:77846"/>
        <dbReference type="ChEBI" id="CHEBI:90778"/>
        <dbReference type="ChEBI" id="CHEBI:232372"/>
        <dbReference type="EC" id="2.8.1.10"/>
    </reaction>
</comment>
<evidence type="ECO:0000256" key="8">
    <source>
        <dbReference type="HAMAP-Rule" id="MF_00443"/>
    </source>
</evidence>
<evidence type="ECO:0000256" key="1">
    <source>
        <dbReference type="ARBA" id="ARBA00002834"/>
    </source>
</evidence>
<accession>I4D6K9</accession>
<evidence type="ECO:0000256" key="6">
    <source>
        <dbReference type="ARBA" id="ARBA00023270"/>
    </source>
</evidence>
<proteinExistence type="inferred from homology"/>
<dbReference type="EMBL" id="CP003639">
    <property type="protein sequence ID" value="AFM41433.1"/>
    <property type="molecule type" value="Genomic_DNA"/>
</dbReference>
<dbReference type="HOGENOM" id="CLU_062233_1_0_9"/>
<dbReference type="GO" id="GO:0009229">
    <property type="term" value="P:thiamine diphosphate biosynthetic process"/>
    <property type="evidence" value="ECO:0007669"/>
    <property type="project" value="UniProtKB-UniRule"/>
</dbReference>
<sequence length="268" mass="28893">MIMQRAVKPEQTTDIFAIGGTKLNSRLFTGTGKFSSHEIVPKVIEASGTQVVTMALRRVDWKNSQENILNYIPEGIILLPNTSGARTAEEAIRIARLAKAAGCGHWIKIEVIQDQRYLLPDNQETLIATEQLVKEGFVVLPYMCPDLGTARRLQSVGAAAVMPLGAPIGSNRGLQTRELIRILIEEISVPIIVDAGIGRPSEAAEAMEMGAAAVLVNTAIATAYQPVDMAKAFRLAVEAGRTAYLAGLGARRQEAEASSPLTGFLREE</sequence>
<comment type="subcellular location">
    <subcellularLocation>
        <location evidence="8">Cytoplasm</location>
    </subcellularLocation>
</comment>
<dbReference type="InterPro" id="IPR008867">
    <property type="entry name" value="ThiG"/>
</dbReference>
<dbReference type="Gene3D" id="3.20.20.70">
    <property type="entry name" value="Aldolase class I"/>
    <property type="match status" value="1"/>
</dbReference>
<dbReference type="InterPro" id="IPR033983">
    <property type="entry name" value="Thiazole_synthase_ThiG"/>
</dbReference>
<keyword evidence="6 8" id="KW-0704">Schiff base</keyword>
<evidence type="ECO:0000313" key="11">
    <source>
        <dbReference type="Proteomes" id="UP000002892"/>
    </source>
</evidence>
<feature type="binding site" evidence="8">
    <location>
        <position position="169"/>
    </location>
    <ligand>
        <name>1-deoxy-D-xylulose 5-phosphate</name>
        <dbReference type="ChEBI" id="CHEBI:57792"/>
    </ligand>
</feature>
<keyword evidence="5 8" id="KW-0784">Thiamine biosynthesis</keyword>
<dbReference type="Proteomes" id="UP000002892">
    <property type="component" value="Chromosome"/>
</dbReference>
<reference evidence="10 11" key="1">
    <citation type="journal article" date="2012" name="J. Bacteriol.">
        <title>Complete genome sequences of Desulfosporosinus orientis DSM765T, Desulfosporosinus youngiae DSM17734T, Desulfosporosinus meridiei DSM13257T, and Desulfosporosinus acidiphilus DSM22704T.</title>
        <authorList>
            <person name="Pester M."/>
            <person name="Brambilla E."/>
            <person name="Alazard D."/>
            <person name="Rattei T."/>
            <person name="Weinmaier T."/>
            <person name="Han J."/>
            <person name="Lucas S."/>
            <person name="Lapidus A."/>
            <person name="Cheng J.F."/>
            <person name="Goodwin L."/>
            <person name="Pitluck S."/>
            <person name="Peters L."/>
            <person name="Ovchinnikova G."/>
            <person name="Teshima H."/>
            <person name="Detter J.C."/>
            <person name="Han C.S."/>
            <person name="Tapia R."/>
            <person name="Land M.L."/>
            <person name="Hauser L."/>
            <person name="Kyrpides N.C."/>
            <person name="Ivanova N.N."/>
            <person name="Pagani I."/>
            <person name="Huntmann M."/>
            <person name="Wei C.L."/>
            <person name="Davenport K.W."/>
            <person name="Daligault H."/>
            <person name="Chain P.S."/>
            <person name="Chen A."/>
            <person name="Mavromatis K."/>
            <person name="Markowitz V."/>
            <person name="Szeto E."/>
            <person name="Mikhailova N."/>
            <person name="Pati A."/>
            <person name="Wagner M."/>
            <person name="Woyke T."/>
            <person name="Ollivier B."/>
            <person name="Klenk H.P."/>
            <person name="Spring S."/>
            <person name="Loy A."/>
        </authorList>
    </citation>
    <scope>NUCLEOTIDE SEQUENCE [LARGE SCALE GENOMIC DNA]</scope>
    <source>
        <strain evidence="11">DSM 22704 / JCM 16185 / SJ4</strain>
    </source>
</reference>
<feature type="domain" description="Thiazole synthase ThiG" evidence="9">
    <location>
        <begin position="18"/>
        <end position="260"/>
    </location>
</feature>
<organism evidence="10 11">
    <name type="scientific">Desulfosporosinus acidiphilus (strain DSM 22704 / JCM 16185 / SJ4)</name>
    <dbReference type="NCBI Taxonomy" id="646529"/>
    <lineage>
        <taxon>Bacteria</taxon>
        <taxon>Bacillati</taxon>
        <taxon>Bacillota</taxon>
        <taxon>Clostridia</taxon>
        <taxon>Eubacteriales</taxon>
        <taxon>Desulfitobacteriaceae</taxon>
        <taxon>Desulfosporosinus</taxon>
    </lineage>
</organism>
<evidence type="ECO:0000256" key="7">
    <source>
        <dbReference type="ARBA" id="ARBA00049897"/>
    </source>
</evidence>
<dbReference type="STRING" id="646529.Desaci_2487"/>
<dbReference type="PANTHER" id="PTHR34266">
    <property type="entry name" value="THIAZOLE SYNTHASE"/>
    <property type="match status" value="1"/>
</dbReference>
<evidence type="ECO:0000256" key="5">
    <source>
        <dbReference type="ARBA" id="ARBA00022977"/>
    </source>
</evidence>
<comment type="pathway">
    <text evidence="2 8">Cofactor biosynthesis; thiamine diphosphate biosynthesis.</text>
</comment>
<dbReference type="CDD" id="cd04728">
    <property type="entry name" value="ThiG"/>
    <property type="match status" value="1"/>
</dbReference>
<evidence type="ECO:0000256" key="4">
    <source>
        <dbReference type="ARBA" id="ARBA00022679"/>
    </source>
</evidence>
<keyword evidence="8" id="KW-0963">Cytoplasm</keyword>
<comment type="subunit">
    <text evidence="8">Homotetramer. Forms heterodimers with either ThiH or ThiS.</text>
</comment>
<dbReference type="GO" id="GO:1990107">
    <property type="term" value="F:thiazole synthase activity"/>
    <property type="evidence" value="ECO:0007669"/>
    <property type="project" value="UniProtKB-EC"/>
</dbReference>
<feature type="binding site" evidence="8">
    <location>
        <begin position="195"/>
        <end position="196"/>
    </location>
    <ligand>
        <name>1-deoxy-D-xylulose 5-phosphate</name>
        <dbReference type="ChEBI" id="CHEBI:57792"/>
    </ligand>
</feature>
<feature type="active site" description="Schiff-base intermediate with DXP" evidence="8">
    <location>
        <position position="108"/>
    </location>
</feature>